<evidence type="ECO:0000313" key="2">
    <source>
        <dbReference type="EMBL" id="OGN33978.1"/>
    </source>
</evidence>
<dbReference type="PANTHER" id="PTHR37309:SF1">
    <property type="entry name" value="SLR0284 PROTEIN"/>
    <property type="match status" value="1"/>
</dbReference>
<dbReference type="EMBL" id="MGKY01000008">
    <property type="protein sequence ID" value="OGN33978.1"/>
    <property type="molecule type" value="Genomic_DNA"/>
</dbReference>
<proteinExistence type="predicted"/>
<dbReference type="Proteomes" id="UP000177745">
    <property type="component" value="Unassembled WGS sequence"/>
</dbReference>
<dbReference type="Pfam" id="PF04020">
    <property type="entry name" value="Phage_holin_4_2"/>
    <property type="match status" value="1"/>
</dbReference>
<feature type="transmembrane region" description="Helical" evidence="1">
    <location>
        <begin position="34"/>
        <end position="52"/>
    </location>
</feature>
<accession>A0A1F8HAG6</accession>
<dbReference type="PANTHER" id="PTHR37309">
    <property type="entry name" value="SLR0284 PROTEIN"/>
    <property type="match status" value="1"/>
</dbReference>
<dbReference type="InterPro" id="IPR007165">
    <property type="entry name" value="Phage_holin_4_2"/>
</dbReference>
<keyword evidence="1" id="KW-0812">Transmembrane</keyword>
<dbReference type="AlphaFoldDB" id="A0A1F8HAG6"/>
<comment type="caution">
    <text evidence="2">The sequence shown here is derived from an EMBL/GenBank/DDBJ whole genome shotgun (WGS) entry which is preliminary data.</text>
</comment>
<reference evidence="2 3" key="1">
    <citation type="journal article" date="2016" name="Nat. Commun.">
        <title>Thousands of microbial genomes shed light on interconnected biogeochemical processes in an aquifer system.</title>
        <authorList>
            <person name="Anantharaman K."/>
            <person name="Brown C.T."/>
            <person name="Hug L.A."/>
            <person name="Sharon I."/>
            <person name="Castelle C.J."/>
            <person name="Probst A.J."/>
            <person name="Thomas B.C."/>
            <person name="Singh A."/>
            <person name="Wilkins M.J."/>
            <person name="Karaoz U."/>
            <person name="Brodie E.L."/>
            <person name="Williams K.H."/>
            <person name="Hubbard S.S."/>
            <person name="Banfield J.F."/>
        </authorList>
    </citation>
    <scope>NUCLEOTIDE SEQUENCE [LARGE SCALE GENOMIC DNA]</scope>
</reference>
<evidence type="ECO:0000256" key="1">
    <source>
        <dbReference type="SAM" id="Phobius"/>
    </source>
</evidence>
<protein>
    <recommendedName>
        <fullName evidence="4">Phage holin family protein</fullName>
    </recommendedName>
</protein>
<feature type="transmembrane region" description="Helical" evidence="1">
    <location>
        <begin position="5"/>
        <end position="22"/>
    </location>
</feature>
<keyword evidence="1" id="KW-1133">Transmembrane helix</keyword>
<evidence type="ECO:0000313" key="3">
    <source>
        <dbReference type="Proteomes" id="UP000177745"/>
    </source>
</evidence>
<keyword evidence="1" id="KW-0472">Membrane</keyword>
<feature type="transmembrane region" description="Helical" evidence="1">
    <location>
        <begin position="59"/>
        <end position="79"/>
    </location>
</feature>
<evidence type="ECO:0008006" key="4">
    <source>
        <dbReference type="Google" id="ProtNLM"/>
    </source>
</evidence>
<name>A0A1F8HAG6_9BACT</name>
<organism evidence="2 3">
    <name type="scientific">Candidatus Yanofskybacteria bacterium RIFCSPLOWO2_12_FULL_43_11b</name>
    <dbReference type="NCBI Taxonomy" id="1802710"/>
    <lineage>
        <taxon>Bacteria</taxon>
        <taxon>Candidatus Yanofskyibacteriota</taxon>
    </lineage>
</organism>
<gene>
    <name evidence="2" type="ORF">A3G51_00615</name>
</gene>
<sequence length="116" mass="12764">MIGFIIRIFGNSLALYAAYYFVPGFVVNGSWKEYLLAGAFLGLLNLTVKPVLKMISMPIIILTLGLFTLVINGLLLWTVDYIFDFVSIKDTATLLYAVVIITIINLAVSATKKAVI</sequence>
<feature type="transmembrane region" description="Helical" evidence="1">
    <location>
        <begin position="91"/>
        <end position="110"/>
    </location>
</feature>